<protein>
    <submittedName>
        <fullName evidence="1">Uncharacterized protein</fullName>
    </submittedName>
</protein>
<evidence type="ECO:0000313" key="1">
    <source>
        <dbReference type="EMBL" id="WGV25907.1"/>
    </source>
</evidence>
<sequence length="53" mass="6194">MKLEQTKTRRKRGVILTPTGLKRLQTAIQTVEVVEKQGELYRAYFEKQLTTIT</sequence>
<keyword evidence="2" id="KW-1185">Reference proteome</keyword>
<evidence type="ECO:0000313" key="2">
    <source>
        <dbReference type="Proteomes" id="UP001223520"/>
    </source>
</evidence>
<reference evidence="1 2" key="1">
    <citation type="journal article" date="2023" name="Limnol Oceanogr Lett">
        <title>Environmental adaptations by the intertidal Antarctic cyanobacterium Halotia branconii CENA392 as revealed using long-read genome sequencing.</title>
        <authorList>
            <person name="Dextro R.B."/>
            <person name="Delbaje E."/>
            <person name="Freitas P.N.N."/>
            <person name="Geraldes V."/>
            <person name="Pinto E."/>
            <person name="Long P.F."/>
            <person name="Fiore M.F."/>
        </authorList>
    </citation>
    <scope>NUCLEOTIDE SEQUENCE [LARGE SCALE GENOMIC DNA]</scope>
    <source>
        <strain evidence="1 2">CENA392</strain>
    </source>
</reference>
<dbReference type="AlphaFoldDB" id="A0AAJ6NSP7"/>
<dbReference type="EMBL" id="CP124543">
    <property type="protein sequence ID" value="WGV25907.1"/>
    <property type="molecule type" value="Genomic_DNA"/>
</dbReference>
<dbReference type="RefSeq" id="WP_281483191.1">
    <property type="nucleotide sequence ID" value="NZ_CP124543.1"/>
</dbReference>
<gene>
    <name evidence="1" type="ORF">QI031_30070</name>
</gene>
<proteinExistence type="predicted"/>
<accession>A0AAJ6NSP7</accession>
<dbReference type="KEGG" id="hbq:QI031_30070"/>
<organism evidence="1 2">
    <name type="scientific">Halotia branconii CENA392</name>
    <dbReference type="NCBI Taxonomy" id="1539056"/>
    <lineage>
        <taxon>Bacteria</taxon>
        <taxon>Bacillati</taxon>
        <taxon>Cyanobacteriota</taxon>
        <taxon>Cyanophyceae</taxon>
        <taxon>Nostocales</taxon>
        <taxon>Nodulariaceae</taxon>
        <taxon>Halotia</taxon>
    </lineage>
</organism>
<name>A0AAJ6NSP7_9CYAN</name>
<dbReference type="Proteomes" id="UP001223520">
    <property type="component" value="Chromosome"/>
</dbReference>